<dbReference type="SUPFAM" id="SSF51735">
    <property type="entry name" value="NAD(P)-binding Rossmann-fold domains"/>
    <property type="match status" value="1"/>
</dbReference>
<dbReference type="PANTHER" id="PTHR22604">
    <property type="entry name" value="OXIDOREDUCTASES"/>
    <property type="match status" value="1"/>
</dbReference>
<evidence type="ECO:0000313" key="6">
    <source>
        <dbReference type="Proteomes" id="UP000184041"/>
    </source>
</evidence>
<proteinExistence type="inferred from homology"/>
<organism evidence="5 6">
    <name type="scientific">Fodinibius roseus</name>
    <dbReference type="NCBI Taxonomy" id="1194090"/>
    <lineage>
        <taxon>Bacteria</taxon>
        <taxon>Pseudomonadati</taxon>
        <taxon>Balneolota</taxon>
        <taxon>Balneolia</taxon>
        <taxon>Balneolales</taxon>
        <taxon>Balneolaceae</taxon>
        <taxon>Fodinibius</taxon>
    </lineage>
</organism>
<keyword evidence="2" id="KW-0560">Oxidoreductase</keyword>
<feature type="domain" description="Gfo/Idh/MocA-like oxidoreductase N-terminal" evidence="3">
    <location>
        <begin position="8"/>
        <end position="121"/>
    </location>
</feature>
<evidence type="ECO:0000259" key="4">
    <source>
        <dbReference type="Pfam" id="PF22725"/>
    </source>
</evidence>
<dbReference type="SUPFAM" id="SSF55347">
    <property type="entry name" value="Glyceraldehyde-3-phosphate dehydrogenase-like, C-terminal domain"/>
    <property type="match status" value="1"/>
</dbReference>
<accession>A0A1M5FNE5</accession>
<dbReference type="STRING" id="1194090.SAMN05443144_11588"/>
<comment type="similarity">
    <text evidence="1">Belongs to the Gfo/Idh/MocA family.</text>
</comment>
<evidence type="ECO:0000259" key="3">
    <source>
        <dbReference type="Pfam" id="PF01408"/>
    </source>
</evidence>
<dbReference type="AlphaFoldDB" id="A0A1M5FNE5"/>
<sequence length="332" mass="37130">MERQRTIRWGILSTAKIGIEKVIPAMQQADHCEIVAISSRSGDRAREAADQLDINRAVGSYEELLELPEVEAVYNPLPNHLHVPWSVKALEAGKHVLCEKPIGLSADEAEKLLSETRKHPDLKVMEAFMYRHHPRWIRAKELVESGILGKVRTIRSFFSYYNDDPENVRNKPDIGGGGLMDIGCYCISVPRFLFGEEPEQVFGTREIDPDLGIDRLTSGVMEFPRGTATFTCATQLAPHQSVRIFGTEGKMEIDMPFNAPVDQPTSIHLHTGEESRKISFEPSNQYTVQGELFSKAILEDKEVPTALEDAVANMKVIEAVVRSDIEGVWTGC</sequence>
<dbReference type="Pfam" id="PF22725">
    <property type="entry name" value="GFO_IDH_MocA_C3"/>
    <property type="match status" value="1"/>
</dbReference>
<dbReference type="OrthoDB" id="9815825at2"/>
<feature type="domain" description="GFO/IDH/MocA-like oxidoreductase" evidence="4">
    <location>
        <begin position="137"/>
        <end position="251"/>
    </location>
</feature>
<evidence type="ECO:0000313" key="5">
    <source>
        <dbReference type="EMBL" id="SHF93050.1"/>
    </source>
</evidence>
<reference evidence="5 6" key="1">
    <citation type="submission" date="2016-11" db="EMBL/GenBank/DDBJ databases">
        <authorList>
            <person name="Jaros S."/>
            <person name="Januszkiewicz K."/>
            <person name="Wedrychowicz H."/>
        </authorList>
    </citation>
    <scope>NUCLEOTIDE SEQUENCE [LARGE SCALE GENOMIC DNA]</scope>
    <source>
        <strain evidence="5 6">DSM 21986</strain>
    </source>
</reference>
<name>A0A1M5FNE5_9BACT</name>
<dbReference type="InterPro" id="IPR036291">
    <property type="entry name" value="NAD(P)-bd_dom_sf"/>
</dbReference>
<dbReference type="Proteomes" id="UP000184041">
    <property type="component" value="Unassembled WGS sequence"/>
</dbReference>
<dbReference type="InterPro" id="IPR000683">
    <property type="entry name" value="Gfo/Idh/MocA-like_OxRdtase_N"/>
</dbReference>
<dbReference type="InterPro" id="IPR055170">
    <property type="entry name" value="GFO_IDH_MocA-like_dom"/>
</dbReference>
<keyword evidence="6" id="KW-1185">Reference proteome</keyword>
<evidence type="ECO:0000256" key="1">
    <source>
        <dbReference type="ARBA" id="ARBA00010928"/>
    </source>
</evidence>
<dbReference type="GO" id="GO:0000166">
    <property type="term" value="F:nucleotide binding"/>
    <property type="evidence" value="ECO:0007669"/>
    <property type="project" value="InterPro"/>
</dbReference>
<evidence type="ECO:0000256" key="2">
    <source>
        <dbReference type="ARBA" id="ARBA00023002"/>
    </source>
</evidence>
<gene>
    <name evidence="5" type="ORF">SAMN05443144_11588</name>
</gene>
<dbReference type="InterPro" id="IPR050984">
    <property type="entry name" value="Gfo/Idh/MocA_domain"/>
</dbReference>
<dbReference type="Gene3D" id="3.30.360.10">
    <property type="entry name" value="Dihydrodipicolinate Reductase, domain 2"/>
    <property type="match status" value="1"/>
</dbReference>
<dbReference type="Pfam" id="PF01408">
    <property type="entry name" value="GFO_IDH_MocA"/>
    <property type="match status" value="1"/>
</dbReference>
<dbReference type="RefSeq" id="WP_073065642.1">
    <property type="nucleotide sequence ID" value="NZ_FQUS01000015.1"/>
</dbReference>
<dbReference type="Gene3D" id="3.40.50.720">
    <property type="entry name" value="NAD(P)-binding Rossmann-like Domain"/>
    <property type="match status" value="1"/>
</dbReference>
<protein>
    <submittedName>
        <fullName evidence="5">Predicted dehydrogenase</fullName>
    </submittedName>
</protein>
<dbReference type="EMBL" id="FQUS01000015">
    <property type="protein sequence ID" value="SHF93050.1"/>
    <property type="molecule type" value="Genomic_DNA"/>
</dbReference>
<dbReference type="GO" id="GO:0016491">
    <property type="term" value="F:oxidoreductase activity"/>
    <property type="evidence" value="ECO:0007669"/>
    <property type="project" value="UniProtKB-KW"/>
</dbReference>
<dbReference type="PANTHER" id="PTHR22604:SF105">
    <property type="entry name" value="TRANS-1,2-DIHYDROBENZENE-1,2-DIOL DEHYDROGENASE"/>
    <property type="match status" value="1"/>
</dbReference>